<evidence type="ECO:0000256" key="3">
    <source>
        <dbReference type="ARBA" id="ARBA00023065"/>
    </source>
</evidence>
<name>A0A6A6DAD0_9PEZI</name>
<evidence type="ECO:0000313" key="6">
    <source>
        <dbReference type="EMBL" id="KAF2176045.1"/>
    </source>
</evidence>
<feature type="region of interest" description="Disordered" evidence="4">
    <location>
        <begin position="125"/>
        <end position="155"/>
    </location>
</feature>
<dbReference type="PANTHER" id="PTHR43562:SF2">
    <property type="entry name" value="SODIUM-HYDROGEN ANTIPORTER"/>
    <property type="match status" value="1"/>
</dbReference>
<evidence type="ECO:0000256" key="5">
    <source>
        <dbReference type="SAM" id="Phobius"/>
    </source>
</evidence>
<keyword evidence="1" id="KW-0813">Transport</keyword>
<dbReference type="AlphaFoldDB" id="A0A6A6DAD0"/>
<evidence type="ECO:0008006" key="8">
    <source>
        <dbReference type="Google" id="ProtNLM"/>
    </source>
</evidence>
<evidence type="ECO:0000256" key="2">
    <source>
        <dbReference type="ARBA" id="ARBA00022449"/>
    </source>
</evidence>
<dbReference type="Gene3D" id="1.20.1530.20">
    <property type="match status" value="1"/>
</dbReference>
<dbReference type="EMBL" id="ML994717">
    <property type="protein sequence ID" value="KAF2176045.1"/>
    <property type="molecule type" value="Genomic_DNA"/>
</dbReference>
<dbReference type="InterPro" id="IPR038770">
    <property type="entry name" value="Na+/solute_symporter_sf"/>
</dbReference>
<keyword evidence="5" id="KW-1133">Transmembrane helix</keyword>
<reference evidence="6" key="1">
    <citation type="journal article" date="2020" name="Stud. Mycol.">
        <title>101 Dothideomycetes genomes: a test case for predicting lifestyles and emergence of pathogens.</title>
        <authorList>
            <person name="Haridas S."/>
            <person name="Albert R."/>
            <person name="Binder M."/>
            <person name="Bloem J."/>
            <person name="Labutti K."/>
            <person name="Salamov A."/>
            <person name="Andreopoulos B."/>
            <person name="Baker S."/>
            <person name="Barry K."/>
            <person name="Bills G."/>
            <person name="Bluhm B."/>
            <person name="Cannon C."/>
            <person name="Castanera R."/>
            <person name="Culley D."/>
            <person name="Daum C."/>
            <person name="Ezra D."/>
            <person name="Gonzalez J."/>
            <person name="Henrissat B."/>
            <person name="Kuo A."/>
            <person name="Liang C."/>
            <person name="Lipzen A."/>
            <person name="Lutzoni F."/>
            <person name="Magnuson J."/>
            <person name="Mondo S."/>
            <person name="Nolan M."/>
            <person name="Ohm R."/>
            <person name="Pangilinan J."/>
            <person name="Park H.-J."/>
            <person name="Ramirez L."/>
            <person name="Alfaro M."/>
            <person name="Sun H."/>
            <person name="Tritt A."/>
            <person name="Yoshinaga Y."/>
            <person name="Zwiers L.-H."/>
            <person name="Turgeon B."/>
            <person name="Goodwin S."/>
            <person name="Spatafora J."/>
            <person name="Crous P."/>
            <person name="Grigoriev I."/>
        </authorList>
    </citation>
    <scope>NUCLEOTIDE SEQUENCE</scope>
    <source>
        <strain evidence="6">CBS 207.26</strain>
    </source>
</reference>
<keyword evidence="2" id="KW-0050">Antiport</keyword>
<dbReference type="GO" id="GO:0015297">
    <property type="term" value="F:antiporter activity"/>
    <property type="evidence" value="ECO:0007669"/>
    <property type="project" value="UniProtKB-KW"/>
</dbReference>
<proteinExistence type="predicted"/>
<gene>
    <name evidence="6" type="ORF">K469DRAFT_761605</name>
</gene>
<dbReference type="OrthoDB" id="1288932at2759"/>
<accession>A0A6A6DAD0</accession>
<evidence type="ECO:0000256" key="4">
    <source>
        <dbReference type="SAM" id="MobiDB-lite"/>
    </source>
</evidence>
<sequence>MRPRGTSICATVRDALWPSMLLGFAMVARGEIGLLIVQIGLNKTPYLSEAAFITAVWAIVLNTIIGPVTVGFLVKHKAQAIADGTWGIQREHARPSSRSLYSVRTNRTVVNSVFEVDVEAGEQVAGKQEARKQEPAEQAVEAGVETQGAQVSEAI</sequence>
<feature type="transmembrane region" description="Helical" evidence="5">
    <location>
        <begin position="21"/>
        <end position="39"/>
    </location>
</feature>
<dbReference type="Proteomes" id="UP000800200">
    <property type="component" value="Unassembled WGS sequence"/>
</dbReference>
<protein>
    <recommendedName>
        <fullName evidence="8">Cation/H+ exchanger domain-containing protein</fullName>
    </recommendedName>
</protein>
<keyword evidence="5" id="KW-0472">Membrane</keyword>
<dbReference type="GO" id="GO:0006811">
    <property type="term" value="P:monoatomic ion transport"/>
    <property type="evidence" value="ECO:0007669"/>
    <property type="project" value="UniProtKB-KW"/>
</dbReference>
<dbReference type="PANTHER" id="PTHR43562">
    <property type="entry name" value="NAPA-TYPE SODIUM/HYDROGEN ANTIPORTER"/>
    <property type="match status" value="1"/>
</dbReference>
<organism evidence="6 7">
    <name type="scientific">Zopfia rhizophila CBS 207.26</name>
    <dbReference type="NCBI Taxonomy" id="1314779"/>
    <lineage>
        <taxon>Eukaryota</taxon>
        <taxon>Fungi</taxon>
        <taxon>Dikarya</taxon>
        <taxon>Ascomycota</taxon>
        <taxon>Pezizomycotina</taxon>
        <taxon>Dothideomycetes</taxon>
        <taxon>Dothideomycetes incertae sedis</taxon>
        <taxon>Zopfiaceae</taxon>
        <taxon>Zopfia</taxon>
    </lineage>
</organism>
<keyword evidence="7" id="KW-1185">Reference proteome</keyword>
<feature type="transmembrane region" description="Helical" evidence="5">
    <location>
        <begin position="51"/>
        <end position="74"/>
    </location>
</feature>
<keyword evidence="3" id="KW-0406">Ion transport</keyword>
<keyword evidence="5" id="KW-0812">Transmembrane</keyword>
<evidence type="ECO:0000256" key="1">
    <source>
        <dbReference type="ARBA" id="ARBA00022448"/>
    </source>
</evidence>
<evidence type="ECO:0000313" key="7">
    <source>
        <dbReference type="Proteomes" id="UP000800200"/>
    </source>
</evidence>